<comment type="subcellular location">
    <subcellularLocation>
        <location evidence="1">Secreted</location>
        <location evidence="1">Cell wall</location>
        <topology evidence="1">Peptidoglycan-anchor</topology>
    </subcellularLocation>
</comment>
<dbReference type="Pfam" id="PF07532">
    <property type="entry name" value="Big_4"/>
    <property type="match status" value="1"/>
</dbReference>
<dbReference type="InterPro" id="IPR023296">
    <property type="entry name" value="Glyco_hydro_beta-prop_sf"/>
</dbReference>
<protein>
    <submittedName>
        <fullName evidence="12">Ig-like domain-containing protein</fullName>
    </submittedName>
</protein>
<dbReference type="NCBIfam" id="TIGR01167">
    <property type="entry name" value="LPXTG_anchor"/>
    <property type="match status" value="1"/>
</dbReference>
<dbReference type="Gene3D" id="2.115.10.20">
    <property type="entry name" value="Glycosyl hydrolase domain, family 43"/>
    <property type="match status" value="1"/>
</dbReference>
<feature type="coiled-coil region" evidence="6">
    <location>
        <begin position="210"/>
        <end position="262"/>
    </location>
</feature>
<comment type="caution">
    <text evidence="12">The sequence shown here is derived from an EMBL/GenBank/DDBJ whole genome shotgun (WGS) entry which is preliminary data.</text>
</comment>
<dbReference type="SUPFAM" id="SSF49785">
    <property type="entry name" value="Galactose-binding domain-like"/>
    <property type="match status" value="1"/>
</dbReference>
<dbReference type="InterPro" id="IPR008160">
    <property type="entry name" value="Collagen"/>
</dbReference>
<evidence type="ECO:0000256" key="1">
    <source>
        <dbReference type="ARBA" id="ARBA00004168"/>
    </source>
</evidence>
<evidence type="ECO:0000313" key="13">
    <source>
        <dbReference type="Proteomes" id="UP001235343"/>
    </source>
</evidence>
<dbReference type="SUPFAM" id="SSF75005">
    <property type="entry name" value="Arabinanase/levansucrase/invertase"/>
    <property type="match status" value="1"/>
</dbReference>
<gene>
    <name evidence="12" type="ORF">QQS35_22225</name>
</gene>
<keyword evidence="6" id="KW-0175">Coiled coil</keyword>
<keyword evidence="3" id="KW-0964">Secreted</keyword>
<dbReference type="PANTHER" id="PTHR22925">
    <property type="entry name" value="GLYCOSYL HYDROLASE 43 FAMILY MEMBER"/>
    <property type="match status" value="1"/>
</dbReference>
<dbReference type="PANTHER" id="PTHR22925:SF3">
    <property type="entry name" value="GLYCOSYL HYDROLASE FAMILY PROTEIN 43"/>
    <property type="match status" value="1"/>
</dbReference>
<keyword evidence="8" id="KW-1133">Transmembrane helix</keyword>
<keyword evidence="8" id="KW-0812">Transmembrane</keyword>
<evidence type="ECO:0000256" key="6">
    <source>
        <dbReference type="SAM" id="Coils"/>
    </source>
</evidence>
<dbReference type="Gene3D" id="2.60.120.430">
    <property type="entry name" value="Galactose-binding lectin"/>
    <property type="match status" value="2"/>
</dbReference>
<dbReference type="CDD" id="cd18825">
    <property type="entry name" value="GH43_CtGH43-like"/>
    <property type="match status" value="1"/>
</dbReference>
<dbReference type="Pfam" id="PF00746">
    <property type="entry name" value="Gram_pos_anchor"/>
    <property type="match status" value="1"/>
</dbReference>
<dbReference type="EMBL" id="JASTZU010000063">
    <property type="protein sequence ID" value="MDL4843160.1"/>
    <property type="molecule type" value="Genomic_DNA"/>
</dbReference>
<feature type="signal peptide" evidence="9">
    <location>
        <begin position="1"/>
        <end position="21"/>
    </location>
</feature>
<keyword evidence="4 9" id="KW-0732">Signal</keyword>
<reference evidence="12 13" key="1">
    <citation type="submission" date="2023-06" db="EMBL/GenBank/DDBJ databases">
        <title>Aquibacillus rhizosphaerae LR5S19.</title>
        <authorList>
            <person name="Sun J.-Q."/>
        </authorList>
    </citation>
    <scope>NUCLEOTIDE SEQUENCE [LARGE SCALE GENOMIC DNA]</scope>
    <source>
        <strain evidence="12 13">LR5S19</strain>
    </source>
</reference>
<accession>A0ABT7LEW1</accession>
<sequence length="1162" mass="129228">MVSKRLSLLLLAILLTTSSFIKPNLAFAASVGENVTEEQLVENDYILYFVNVGDPTPSTVEGTDKLGIYSSATEQMYGEDAETGNTWGLVTETTVASVNDDSNKYGTFRYYNGEQTRDKAIEYKFELPEGDYDITLGFKNPWSGRSVNIISEDENISDGDYSIGDYDTEQEITYNQIAVTDGELDLRIQGPSSANLTNYNDPLVNYIIIKKSVMLSITDLEDKVATAEAEASKTETYTASSLENLNTIIEQARALVASVNEDGVDVTTIQAEIRTAMTNLDAAIAELVEYVTYDSFRPGEPWRDTEGKIIQAHGAGIMYDEETETYYWYGEDKTNDYLPARGVRVYSSKDLYNWEDHGLALTAIESMDDFDNDPLISELYKDRNDREEIMNDIGTNRIIERPKVIYNEKNDNYVMWFHADGPTETSTANYAKAEAGYAVSDFPTGPFVYQESNRMDRAPEDAEFNGQPDQPGMARDMNLFKEKDGTAYIIYSSEENYTLYISKLNDSYTDVVGWDKDGDGERDATYKAEYGEDYIRLFPGGHREAPAMFSYDGKYYLITSGSTGWAPNRAQYSVADDIFGEWQEMRDPSVGEGASTTFDTQSTYVIPVDPENGKYIYMGDRWNEGNLSDSRYVWLPIEFGQNDQISLKWYDEWNLELLDSMFKVEVNTELPEKVSIGERPDLPSVVNVTANGEQIDSEVTWSINSGDFNLPGTVEVTGTLSDLSNKEIRTDIMVVPDNVKYFANAGGTESSNYMKWSSYMEDTRINKDVMDQQYDPENGQTWGYVGSNTSVSVHGSEDIFSTLRYLTDGDDITYNFELDNGDYSVYVGFYDPWFSSGGTRRANVLLNDELKTEGYTFTNNYDVLGYGNLEITDGLLDVTVARDSNQDPQVSWIMVAENIDDETSVPEDKKLTEGETVQVSANSTISIENTDTKIKLPIDLPEGTTLTVEKAEPGNTSDQGIELAGDVYTFDFSFPTGSESYNGDYFLTMGYDATEFNADEVAIYYYNGSTEKWERRGGNVVDDTVILAVNSFSTYGVFAELDNDGEDGQDGTDGEDGQDGTDGEDGQDGADGEDGQGGTDGEDGQDGTDGEDGQDGTDGEDGQDGADGQDGEVGNDDKNKSDNELPETATNMFNLLVFGSILLLAGAFIFIIRRKKTEINKQ</sequence>
<feature type="region of interest" description="Disordered" evidence="7">
    <location>
        <begin position="1040"/>
        <end position="1125"/>
    </location>
</feature>
<proteinExistence type="predicted"/>
<evidence type="ECO:0000313" key="12">
    <source>
        <dbReference type="EMBL" id="MDL4843160.1"/>
    </source>
</evidence>
<evidence type="ECO:0000256" key="3">
    <source>
        <dbReference type="ARBA" id="ARBA00022525"/>
    </source>
</evidence>
<evidence type="ECO:0000256" key="5">
    <source>
        <dbReference type="ARBA" id="ARBA00023088"/>
    </source>
</evidence>
<dbReference type="InterPro" id="IPR011081">
    <property type="entry name" value="Big_4"/>
</dbReference>
<evidence type="ECO:0000256" key="2">
    <source>
        <dbReference type="ARBA" id="ARBA00022512"/>
    </source>
</evidence>
<dbReference type="Pfam" id="PF01391">
    <property type="entry name" value="Collagen"/>
    <property type="match status" value="1"/>
</dbReference>
<keyword evidence="5" id="KW-0572">Peptidoglycan-anchor</keyword>
<evidence type="ECO:0000256" key="9">
    <source>
        <dbReference type="SAM" id="SignalP"/>
    </source>
</evidence>
<evidence type="ECO:0000256" key="4">
    <source>
        <dbReference type="ARBA" id="ARBA00022729"/>
    </source>
</evidence>
<dbReference type="InterPro" id="IPR019931">
    <property type="entry name" value="LPXTG_anchor"/>
</dbReference>
<keyword evidence="8" id="KW-0472">Membrane</keyword>
<keyword evidence="13" id="KW-1185">Reference proteome</keyword>
<evidence type="ECO:0000256" key="8">
    <source>
        <dbReference type="SAM" id="Phobius"/>
    </source>
</evidence>
<evidence type="ECO:0000256" key="7">
    <source>
        <dbReference type="SAM" id="MobiDB-lite"/>
    </source>
</evidence>
<organism evidence="12 13">
    <name type="scientific">Aquibacillus rhizosphaerae</name>
    <dbReference type="NCBI Taxonomy" id="3051431"/>
    <lineage>
        <taxon>Bacteria</taxon>
        <taxon>Bacillati</taxon>
        <taxon>Bacillota</taxon>
        <taxon>Bacilli</taxon>
        <taxon>Bacillales</taxon>
        <taxon>Bacillaceae</taxon>
        <taxon>Aquibacillus</taxon>
    </lineage>
</organism>
<feature type="compositionally biased region" description="Acidic residues" evidence="7">
    <location>
        <begin position="1041"/>
        <end position="1114"/>
    </location>
</feature>
<dbReference type="InterPro" id="IPR008979">
    <property type="entry name" value="Galactose-bd-like_sf"/>
</dbReference>
<evidence type="ECO:0000259" key="11">
    <source>
        <dbReference type="Pfam" id="PF07532"/>
    </source>
</evidence>
<dbReference type="RefSeq" id="WP_285934457.1">
    <property type="nucleotide sequence ID" value="NZ_JASTZU010000063.1"/>
</dbReference>
<name>A0ABT7LEW1_9BACI</name>
<dbReference type="Proteomes" id="UP001235343">
    <property type="component" value="Unassembled WGS sequence"/>
</dbReference>
<feature type="transmembrane region" description="Helical" evidence="8">
    <location>
        <begin position="1132"/>
        <end position="1152"/>
    </location>
</feature>
<feature type="domain" description="Bacterial Ig-like" evidence="11">
    <location>
        <begin position="673"/>
        <end position="721"/>
    </location>
</feature>
<evidence type="ECO:0000259" key="10">
    <source>
        <dbReference type="Pfam" id="PF00746"/>
    </source>
</evidence>
<keyword evidence="2" id="KW-0134">Cell wall</keyword>
<feature type="chain" id="PRO_5046037446" evidence="9">
    <location>
        <begin position="22"/>
        <end position="1162"/>
    </location>
</feature>
<feature type="domain" description="Gram-positive cocci surface proteins LPxTG" evidence="10">
    <location>
        <begin position="1117"/>
        <end position="1158"/>
    </location>
</feature>